<name>A0AAD9UL60_RIDPI</name>
<feature type="region of interest" description="Disordered" evidence="1">
    <location>
        <begin position="181"/>
        <end position="329"/>
    </location>
</feature>
<organism evidence="2 3">
    <name type="scientific">Ridgeia piscesae</name>
    <name type="common">Tubeworm</name>
    <dbReference type="NCBI Taxonomy" id="27915"/>
    <lineage>
        <taxon>Eukaryota</taxon>
        <taxon>Metazoa</taxon>
        <taxon>Spiralia</taxon>
        <taxon>Lophotrochozoa</taxon>
        <taxon>Annelida</taxon>
        <taxon>Polychaeta</taxon>
        <taxon>Sedentaria</taxon>
        <taxon>Canalipalpata</taxon>
        <taxon>Sabellida</taxon>
        <taxon>Siboglinidae</taxon>
        <taxon>Ridgeia</taxon>
    </lineage>
</organism>
<reference evidence="2" key="1">
    <citation type="journal article" date="2023" name="Mol. Biol. Evol.">
        <title>Third-Generation Sequencing Reveals the Adaptive Role of the Epigenome in Three Deep-Sea Polychaetes.</title>
        <authorList>
            <person name="Perez M."/>
            <person name="Aroh O."/>
            <person name="Sun Y."/>
            <person name="Lan Y."/>
            <person name="Juniper S.K."/>
            <person name="Young C.R."/>
            <person name="Angers B."/>
            <person name="Qian P.Y."/>
        </authorList>
    </citation>
    <scope>NUCLEOTIDE SEQUENCE</scope>
    <source>
        <strain evidence="2">R07B-5</strain>
    </source>
</reference>
<feature type="compositionally biased region" description="Basic and acidic residues" evidence="1">
    <location>
        <begin position="229"/>
        <end position="238"/>
    </location>
</feature>
<feature type="compositionally biased region" description="Polar residues" evidence="1">
    <location>
        <begin position="285"/>
        <end position="302"/>
    </location>
</feature>
<feature type="compositionally biased region" description="Basic and acidic residues" evidence="1">
    <location>
        <begin position="1"/>
        <end position="22"/>
    </location>
</feature>
<feature type="compositionally biased region" description="Polar residues" evidence="1">
    <location>
        <begin position="181"/>
        <end position="200"/>
    </location>
</feature>
<proteinExistence type="predicted"/>
<feature type="region of interest" description="Disordered" evidence="1">
    <location>
        <begin position="1"/>
        <end position="126"/>
    </location>
</feature>
<evidence type="ECO:0000313" key="2">
    <source>
        <dbReference type="EMBL" id="KAK2193421.1"/>
    </source>
</evidence>
<evidence type="ECO:0000256" key="1">
    <source>
        <dbReference type="SAM" id="MobiDB-lite"/>
    </source>
</evidence>
<accession>A0AAD9UL60</accession>
<feature type="compositionally biased region" description="Basic and acidic residues" evidence="1">
    <location>
        <begin position="259"/>
        <end position="271"/>
    </location>
</feature>
<gene>
    <name evidence="2" type="ORF">NP493_13g09043</name>
</gene>
<dbReference type="Proteomes" id="UP001209878">
    <property type="component" value="Unassembled WGS sequence"/>
</dbReference>
<keyword evidence="3" id="KW-1185">Reference proteome</keyword>
<protein>
    <submittedName>
        <fullName evidence="2">Uncharacterized protein</fullName>
    </submittedName>
</protein>
<dbReference type="EMBL" id="JAODUO010000013">
    <property type="protein sequence ID" value="KAK2193421.1"/>
    <property type="molecule type" value="Genomic_DNA"/>
</dbReference>
<sequence length="617" mass="70484">MECRHVPRTYRDESGTPEMERRHVPRTYQDESGTPEMERRHVPRTYRDESGTPEIERRHVPRTYRDESGTPEMERRHVPRTYRDESGTPEMERRHVPRTYRDESGTPEIERRHVPRTYRDESGTPEIERHHVPRTYDDGRYLPETEERHVPRTYNRTAPPFGSDMHSVRPGLTSVQIYESGTFDQTGSSRWQPSQTSEWQDSPYEPIRRVEDLSPDLPNEYTDSYSPRDSSDIDENTKRFYGLLPREKSRGQTVRKVKKNESERRGRERWRPPVGGTDVGPAPASQRSKSLPRRTPSQTTRGPQVKQKSYDDSGMRLSSNGDKSGPRQSAAARLFPSGIPASYASSGQTVNSKESVRRISDLFTPRPFGTRSTSGVRSVSASLLDSENEAVQKDQPNFQNPAVTTMHINPATWKPSQPVSCTITTATVKPMTASSVPSENQPNVKRGSASGLTPREKLRMRRTPGNRFQTISSSEPVKMERTPLKPVNIHSTAGDLISSRHDSDLPELVRADIINPEEFDVETIDRLVLGVPEKVDIPDRYVPESDDELTVEEKQFHQEKAQKLKKLLAAQSLQEWSKAELEWSREELGSASEGLHHKVEAEKVRREHMLDIRQVLA</sequence>
<dbReference type="AlphaFoldDB" id="A0AAD9UL60"/>
<feature type="compositionally biased region" description="Basic and acidic residues" evidence="1">
    <location>
        <begin position="36"/>
        <end position="126"/>
    </location>
</feature>
<evidence type="ECO:0000313" key="3">
    <source>
        <dbReference type="Proteomes" id="UP001209878"/>
    </source>
</evidence>
<comment type="caution">
    <text evidence="2">The sequence shown here is derived from an EMBL/GenBank/DDBJ whole genome shotgun (WGS) entry which is preliminary data.</text>
</comment>